<dbReference type="AlphaFoldDB" id="A0A9P4Z3W0"/>
<feature type="compositionally biased region" description="Acidic residues" evidence="2">
    <location>
        <begin position="487"/>
        <end position="513"/>
    </location>
</feature>
<comment type="subunit">
    <text evidence="1">Component of the NuA4 histone acetyltransferase complex.</text>
</comment>
<evidence type="ECO:0000313" key="5">
    <source>
        <dbReference type="Proteomes" id="UP000749293"/>
    </source>
</evidence>
<feature type="region of interest" description="Disordered" evidence="2">
    <location>
        <begin position="482"/>
        <end position="513"/>
    </location>
</feature>
<dbReference type="Proteomes" id="UP000749293">
    <property type="component" value="Unassembled WGS sequence"/>
</dbReference>
<organism evidence="4 5">
    <name type="scientific">Geosmithia morbida</name>
    <dbReference type="NCBI Taxonomy" id="1094350"/>
    <lineage>
        <taxon>Eukaryota</taxon>
        <taxon>Fungi</taxon>
        <taxon>Dikarya</taxon>
        <taxon>Ascomycota</taxon>
        <taxon>Pezizomycotina</taxon>
        <taxon>Sordariomycetes</taxon>
        <taxon>Hypocreomycetidae</taxon>
        <taxon>Hypocreales</taxon>
        <taxon>Bionectriaceae</taxon>
        <taxon>Geosmithia</taxon>
    </lineage>
</organism>
<dbReference type="InterPro" id="IPR000953">
    <property type="entry name" value="Chromo/chromo_shadow_dom"/>
</dbReference>
<dbReference type="RefSeq" id="XP_035325634.1">
    <property type="nucleotide sequence ID" value="XM_035462704.1"/>
</dbReference>
<proteinExistence type="predicted"/>
<dbReference type="EMBL" id="JAANYQ010000001">
    <property type="protein sequence ID" value="KAF4126982.1"/>
    <property type="molecule type" value="Genomic_DNA"/>
</dbReference>
<name>A0A9P4Z3W0_9HYPO</name>
<accession>A0A9P4Z3W0</accession>
<feature type="compositionally biased region" description="Acidic residues" evidence="2">
    <location>
        <begin position="217"/>
        <end position="227"/>
    </location>
</feature>
<dbReference type="OrthoDB" id="3543857at2759"/>
<dbReference type="PROSITE" id="PS50013">
    <property type="entry name" value="CHROMO_2"/>
    <property type="match status" value="1"/>
</dbReference>
<evidence type="ECO:0000256" key="2">
    <source>
        <dbReference type="SAM" id="MobiDB-lite"/>
    </source>
</evidence>
<feature type="compositionally biased region" description="Low complexity" evidence="2">
    <location>
        <begin position="336"/>
        <end position="351"/>
    </location>
</feature>
<evidence type="ECO:0000259" key="3">
    <source>
        <dbReference type="PROSITE" id="PS50013"/>
    </source>
</evidence>
<evidence type="ECO:0000313" key="4">
    <source>
        <dbReference type="EMBL" id="KAF4126982.1"/>
    </source>
</evidence>
<reference evidence="4" key="1">
    <citation type="submission" date="2020-03" db="EMBL/GenBank/DDBJ databases">
        <title>Site-based positive gene gene selection in Geosmithia morbida across the United States reveals a broad range of putative effectors and factors for local host and environmental adapation.</title>
        <authorList>
            <person name="Onufrak A."/>
            <person name="Murdoch R.W."/>
            <person name="Gazis R."/>
            <person name="Huff M."/>
            <person name="Staton M."/>
            <person name="Klingeman W."/>
            <person name="Hadziabdic D."/>
        </authorList>
    </citation>
    <scope>NUCLEOTIDE SEQUENCE</scope>
    <source>
        <strain evidence="4">1262</strain>
    </source>
</reference>
<dbReference type="SMART" id="SM00298">
    <property type="entry name" value="CHROMO"/>
    <property type="match status" value="1"/>
</dbReference>
<feature type="compositionally biased region" description="Basic residues" evidence="2">
    <location>
        <begin position="162"/>
        <end position="172"/>
    </location>
</feature>
<feature type="compositionally biased region" description="Low complexity" evidence="2">
    <location>
        <begin position="144"/>
        <end position="161"/>
    </location>
</feature>
<dbReference type="SUPFAM" id="SSF54160">
    <property type="entry name" value="Chromo domain-like"/>
    <property type="match status" value="1"/>
</dbReference>
<dbReference type="Gene3D" id="2.40.50.40">
    <property type="match status" value="1"/>
</dbReference>
<dbReference type="GO" id="GO:0006338">
    <property type="term" value="P:chromatin remodeling"/>
    <property type="evidence" value="ECO:0007669"/>
    <property type="project" value="UniProtKB-ARBA"/>
</dbReference>
<dbReference type="Pfam" id="PF00385">
    <property type="entry name" value="Chromo"/>
    <property type="match status" value="1"/>
</dbReference>
<keyword evidence="5" id="KW-1185">Reference proteome</keyword>
<dbReference type="GeneID" id="55966950"/>
<dbReference type="InterPro" id="IPR023780">
    <property type="entry name" value="Chromo_domain"/>
</dbReference>
<evidence type="ECO:0000256" key="1">
    <source>
        <dbReference type="ARBA" id="ARBA00011353"/>
    </source>
</evidence>
<gene>
    <name evidence="4" type="ORF">GMORB2_0720</name>
</gene>
<feature type="domain" description="Chromo" evidence="3">
    <location>
        <begin position="385"/>
        <end position="450"/>
    </location>
</feature>
<comment type="caution">
    <text evidence="4">The sequence shown here is derived from an EMBL/GenBank/DDBJ whole genome shotgun (WGS) entry which is preliminary data.</text>
</comment>
<dbReference type="CDD" id="cd00024">
    <property type="entry name" value="CD_CSD"/>
    <property type="match status" value="1"/>
</dbReference>
<sequence>MAPRQRIRPGEAKLRPAQHKPCGKLVVCIRERPRDYAPNSGPPCGDITLLPAGDSTAYITERILLPPSKGSGGGRPGPRRMSYIVGWHDLPAARLLVPVVDILDYVSPRELEAWETALEEELSAERAERAKAAEAKVEAEKSEGAIPTAAAATTAAAAPVPKGKRKRKKGKPPAHAQIESAVVTGLETDEKGAKGRLKGGTLTLSTPPKYRIKELESLSDDDGDDRDEVTSPTHQLIGDMYDEAMGRESNQPEDAAHGNGLDGDDIPPRTTGGLAPVRKETASSATAPPTPRPSWVTAGSAPSSSRKTAPWPPWPPSSKPTSTADLTPAPPKKRSSPSQSRAPDESTSGTKKSSDKKKTKKGKQATPKPKKNKDPEPAPDGEPEWIVERIENDALFEVDGQDDPVRFFQVRWEGDWPPDQNPTWEPEENLPPNLIRNYLKTGKAKRKQPPGTAEDGGSNKKPKLKQSKLSWLGVEKSRYGSVSEAFAGEENDLLENEKDDDGDGDEEEEFLVV</sequence>
<feature type="region of interest" description="Disordered" evidence="2">
    <location>
        <begin position="141"/>
        <end position="187"/>
    </location>
</feature>
<protein>
    <submittedName>
        <fullName evidence="4">Chromo (CHRromatin Organization MOdifier) domain</fullName>
    </submittedName>
</protein>
<feature type="compositionally biased region" description="Basic residues" evidence="2">
    <location>
        <begin position="354"/>
        <end position="371"/>
    </location>
</feature>
<dbReference type="InterPro" id="IPR016197">
    <property type="entry name" value="Chromo-like_dom_sf"/>
</dbReference>
<feature type="region of interest" description="Disordered" evidence="2">
    <location>
        <begin position="216"/>
        <end position="469"/>
    </location>
</feature>